<dbReference type="Proteomes" id="UP001285908">
    <property type="component" value="Unassembled WGS sequence"/>
</dbReference>
<dbReference type="GO" id="GO:0016233">
    <property type="term" value="P:telomere capping"/>
    <property type="evidence" value="ECO:0007669"/>
    <property type="project" value="InterPro"/>
</dbReference>
<dbReference type="Pfam" id="PF12658">
    <property type="entry name" value="Ten1"/>
    <property type="match status" value="1"/>
</dbReference>
<evidence type="ECO:0000313" key="2">
    <source>
        <dbReference type="Proteomes" id="UP001285908"/>
    </source>
</evidence>
<sequence length="146" mass="15790">MSNGPLPSQLCLLPDLALKKEGDKVRFWGCVTSYSTVAGVLTLQHHHQAQDSRCVVALVDVTLALRTLKSDQLQTQPARTDNDGVRGACFSTLDLSGNKAYVHALRLSEKECKPPLPVKAVGIVALLFTFRVTSVPDIGSSQADQF</sequence>
<dbReference type="AlphaFoldDB" id="A0AAJ0IFY2"/>
<dbReference type="Gene3D" id="2.40.50.140">
    <property type="entry name" value="Nucleic acid-binding proteins"/>
    <property type="match status" value="1"/>
</dbReference>
<keyword evidence="2" id="KW-1185">Reference proteome</keyword>
<proteinExistence type="predicted"/>
<protein>
    <submittedName>
        <fullName evidence="1">Telomere capping, CST complex subunit-domain-containing protein</fullName>
    </submittedName>
</protein>
<dbReference type="RefSeq" id="XP_062697270.1">
    <property type="nucleotide sequence ID" value="XM_062837993.1"/>
</dbReference>
<dbReference type="InterPro" id="IPR024222">
    <property type="entry name" value="Ten1_fungal"/>
</dbReference>
<dbReference type="GO" id="GO:1990879">
    <property type="term" value="C:CST complex"/>
    <property type="evidence" value="ECO:0007669"/>
    <property type="project" value="InterPro"/>
</dbReference>
<dbReference type="InterPro" id="IPR012340">
    <property type="entry name" value="NA-bd_OB-fold"/>
</dbReference>
<organism evidence="1 2">
    <name type="scientific">Neurospora hispaniola</name>
    <dbReference type="NCBI Taxonomy" id="588809"/>
    <lineage>
        <taxon>Eukaryota</taxon>
        <taxon>Fungi</taxon>
        <taxon>Dikarya</taxon>
        <taxon>Ascomycota</taxon>
        <taxon>Pezizomycotina</taxon>
        <taxon>Sordariomycetes</taxon>
        <taxon>Sordariomycetidae</taxon>
        <taxon>Sordariales</taxon>
        <taxon>Sordariaceae</taxon>
        <taxon>Neurospora</taxon>
    </lineage>
</organism>
<evidence type="ECO:0000313" key="1">
    <source>
        <dbReference type="EMBL" id="KAK3499637.1"/>
    </source>
</evidence>
<dbReference type="EMBL" id="JAULSX010000001">
    <property type="protein sequence ID" value="KAK3499637.1"/>
    <property type="molecule type" value="Genomic_DNA"/>
</dbReference>
<name>A0AAJ0IFY2_9PEZI</name>
<dbReference type="GeneID" id="87875615"/>
<accession>A0AAJ0IFY2</accession>
<gene>
    <name evidence="1" type="ORF">B0T23DRAFT_392233</name>
</gene>
<dbReference type="GO" id="GO:0043047">
    <property type="term" value="F:single-stranded telomeric DNA binding"/>
    <property type="evidence" value="ECO:0007669"/>
    <property type="project" value="InterPro"/>
</dbReference>
<reference evidence="1 2" key="1">
    <citation type="journal article" date="2023" name="Mol. Phylogenet. Evol.">
        <title>Genome-scale phylogeny and comparative genomics of the fungal order Sordariales.</title>
        <authorList>
            <person name="Hensen N."/>
            <person name="Bonometti L."/>
            <person name="Westerberg I."/>
            <person name="Brannstrom I.O."/>
            <person name="Guillou S."/>
            <person name="Cros-Aarteil S."/>
            <person name="Calhoun S."/>
            <person name="Haridas S."/>
            <person name="Kuo A."/>
            <person name="Mondo S."/>
            <person name="Pangilinan J."/>
            <person name="Riley R."/>
            <person name="LaButti K."/>
            <person name="Andreopoulos B."/>
            <person name="Lipzen A."/>
            <person name="Chen C."/>
            <person name="Yan M."/>
            <person name="Daum C."/>
            <person name="Ng V."/>
            <person name="Clum A."/>
            <person name="Steindorff A."/>
            <person name="Ohm R.A."/>
            <person name="Martin F."/>
            <person name="Silar P."/>
            <person name="Natvig D.O."/>
            <person name="Lalanne C."/>
            <person name="Gautier V."/>
            <person name="Ament-Velasquez S.L."/>
            <person name="Kruys A."/>
            <person name="Hutchinson M.I."/>
            <person name="Powell A.J."/>
            <person name="Barry K."/>
            <person name="Miller A.N."/>
            <person name="Grigoriev I.V."/>
            <person name="Debuchy R."/>
            <person name="Gladieux P."/>
            <person name="Hiltunen Thoren M."/>
            <person name="Johannesson H."/>
        </authorList>
    </citation>
    <scope>NUCLEOTIDE SEQUENCE [LARGE SCALE GENOMIC DNA]</scope>
    <source>
        <strain evidence="1 2">FGSC 10403</strain>
    </source>
</reference>
<comment type="caution">
    <text evidence="1">The sequence shown here is derived from an EMBL/GenBank/DDBJ whole genome shotgun (WGS) entry which is preliminary data.</text>
</comment>